<evidence type="ECO:0000256" key="5">
    <source>
        <dbReference type="ARBA" id="ARBA00022692"/>
    </source>
</evidence>
<gene>
    <name evidence="9" type="ORF">D2V04_12105</name>
</gene>
<feature type="transmembrane region" description="Helical" evidence="8">
    <location>
        <begin position="479"/>
        <end position="502"/>
    </location>
</feature>
<sequence length="690" mass="74941">MSRGYSWGNEDDRQRGQALIAGGSWESRVNDPVLKEAASAGQSARIKVNPPVFFVSAALILAFALLGAVFADRAGVLFGHVQDVIVADFGWFYIASVAGFLIFVVFLMISRYGDIKLGPDESEPEYSHLSWFAMLFSAGMGIGLVFFGVAEPIQHYASPPVGEGGTVDAARQAMVLTFFHWGFHAWGIYVVVGLALAYFSFRRGLPLTIRSALFPLIGRRINGPIGHAIDTFAVLGTMFGVATSLGLGVLQVNAGFSYLFGVPVDTAVQLLLIAGITALATLSVFLGLDRGVKRLSELNIILAVLLLLFVLFAGSTVFLLEAFVQNVGAYLSAFVQRTFRMYAYEPNPWLGDWTLFYWGWWIAWSPFVGMFIARISRGRTIRQFVGGVLLVPVLFTCLWMTVFGNTAMGLDMSGAAPIAATVEDNLPVALFEMLSELPLSAITSLIATLLVITFFVTSADSGALVIDMITSGAAENPPVWQRIFWAACAGGIAAVLLVAGGLEALQTAAIASALPFAVVLVFICYGLLRALQMEAVGAAADLSQPTDAPADPELSWQQRLASITQFFGKDEIGGFLTGTARPALEEVAAELRENGLAPELADAEGRIELTVPHGERGVFRYTIRSREFLSPSFVWAETRKSHERERRHYRAMAHSSEGEHAHDVTGYTSAQVIHDLLNRYAHFRQARRLA</sequence>
<keyword evidence="7 8" id="KW-0472">Membrane</keyword>
<feature type="transmembrane region" description="Helical" evidence="8">
    <location>
        <begin position="300"/>
        <end position="320"/>
    </location>
</feature>
<dbReference type="NCBIfam" id="TIGR00842">
    <property type="entry name" value="bcct"/>
    <property type="match status" value="1"/>
</dbReference>
<feature type="transmembrane region" description="Helical" evidence="8">
    <location>
        <begin position="183"/>
        <end position="201"/>
    </location>
</feature>
<dbReference type="EMBL" id="QXFK01000018">
    <property type="protein sequence ID" value="RIV76876.1"/>
    <property type="molecule type" value="Genomic_DNA"/>
</dbReference>
<dbReference type="PANTHER" id="PTHR30047:SF7">
    <property type="entry name" value="HIGH-AFFINITY CHOLINE TRANSPORT PROTEIN"/>
    <property type="match status" value="1"/>
</dbReference>
<reference evidence="9 10" key="1">
    <citation type="submission" date="2018-08" db="EMBL/GenBank/DDBJ databases">
        <title>Altererythrobacter sp.Ery1 and Ery12, the genome sequencing of novel strains in genus Alterythrobacter.</title>
        <authorList>
            <person name="Cheng H."/>
            <person name="Wu Y.-H."/>
            <person name="Fang C."/>
            <person name="Xu X.-W."/>
        </authorList>
    </citation>
    <scope>NUCLEOTIDE SEQUENCE [LARGE SCALE GENOMIC DNA]</scope>
    <source>
        <strain evidence="9 10">Ery1</strain>
    </source>
</reference>
<evidence type="ECO:0000256" key="7">
    <source>
        <dbReference type="ARBA" id="ARBA00023136"/>
    </source>
</evidence>
<dbReference type="GO" id="GO:0022857">
    <property type="term" value="F:transmembrane transporter activity"/>
    <property type="evidence" value="ECO:0007669"/>
    <property type="project" value="InterPro"/>
</dbReference>
<proteinExistence type="inferred from homology"/>
<protein>
    <submittedName>
        <fullName evidence="9">BCCT family transporter</fullName>
    </submittedName>
</protein>
<feature type="transmembrane region" description="Helical" evidence="8">
    <location>
        <begin position="437"/>
        <end position="458"/>
    </location>
</feature>
<comment type="caution">
    <text evidence="9">The sequence shown here is derived from an EMBL/GenBank/DDBJ whole genome shotgun (WGS) entry which is preliminary data.</text>
</comment>
<accession>A0A418NFK8</accession>
<feature type="transmembrane region" description="Helical" evidence="8">
    <location>
        <begin position="228"/>
        <end position="250"/>
    </location>
</feature>
<evidence type="ECO:0000313" key="9">
    <source>
        <dbReference type="EMBL" id="RIV76876.1"/>
    </source>
</evidence>
<feature type="transmembrane region" description="Helical" evidence="8">
    <location>
        <begin position="52"/>
        <end position="71"/>
    </location>
</feature>
<dbReference type="GO" id="GO:0005886">
    <property type="term" value="C:plasma membrane"/>
    <property type="evidence" value="ECO:0007669"/>
    <property type="project" value="UniProtKB-SubCell"/>
</dbReference>
<feature type="transmembrane region" description="Helical" evidence="8">
    <location>
        <begin position="91"/>
        <end position="109"/>
    </location>
</feature>
<evidence type="ECO:0000256" key="3">
    <source>
        <dbReference type="ARBA" id="ARBA00022448"/>
    </source>
</evidence>
<dbReference type="PROSITE" id="PS01303">
    <property type="entry name" value="BCCT"/>
    <property type="match status" value="1"/>
</dbReference>
<keyword evidence="6 8" id="KW-1133">Transmembrane helix</keyword>
<dbReference type="AlphaFoldDB" id="A0A418NFK8"/>
<feature type="transmembrane region" description="Helical" evidence="8">
    <location>
        <begin position="129"/>
        <end position="150"/>
    </location>
</feature>
<evidence type="ECO:0000256" key="8">
    <source>
        <dbReference type="SAM" id="Phobius"/>
    </source>
</evidence>
<feature type="transmembrane region" description="Helical" evidence="8">
    <location>
        <begin position="384"/>
        <end position="403"/>
    </location>
</feature>
<dbReference type="PANTHER" id="PTHR30047">
    <property type="entry name" value="HIGH-AFFINITY CHOLINE TRANSPORT PROTEIN-RELATED"/>
    <property type="match status" value="1"/>
</dbReference>
<evidence type="ECO:0000313" key="10">
    <source>
        <dbReference type="Proteomes" id="UP000285092"/>
    </source>
</evidence>
<dbReference type="Proteomes" id="UP000285092">
    <property type="component" value="Unassembled WGS sequence"/>
</dbReference>
<evidence type="ECO:0000256" key="1">
    <source>
        <dbReference type="ARBA" id="ARBA00004651"/>
    </source>
</evidence>
<evidence type="ECO:0000256" key="6">
    <source>
        <dbReference type="ARBA" id="ARBA00022989"/>
    </source>
</evidence>
<keyword evidence="4" id="KW-1003">Cell membrane</keyword>
<dbReference type="OrthoDB" id="9775735at2"/>
<dbReference type="InterPro" id="IPR018093">
    <property type="entry name" value="BCCT_CS"/>
</dbReference>
<organism evidence="9 10">
    <name type="scientific">Pelagerythrobacter aerophilus</name>
    <dbReference type="NCBI Taxonomy" id="2306995"/>
    <lineage>
        <taxon>Bacteria</taxon>
        <taxon>Pseudomonadati</taxon>
        <taxon>Pseudomonadota</taxon>
        <taxon>Alphaproteobacteria</taxon>
        <taxon>Sphingomonadales</taxon>
        <taxon>Erythrobacteraceae</taxon>
        <taxon>Pelagerythrobacter</taxon>
    </lineage>
</organism>
<keyword evidence="10" id="KW-1185">Reference proteome</keyword>
<keyword evidence="3" id="KW-0813">Transport</keyword>
<feature type="transmembrane region" description="Helical" evidence="8">
    <location>
        <begin position="270"/>
        <end position="288"/>
    </location>
</feature>
<feature type="transmembrane region" description="Helical" evidence="8">
    <location>
        <begin position="508"/>
        <end position="528"/>
    </location>
</feature>
<comment type="similarity">
    <text evidence="2">Belongs to the BCCT transporter (TC 2.A.15) family.</text>
</comment>
<keyword evidence="5 8" id="KW-0812">Transmembrane</keyword>
<dbReference type="NCBIfam" id="NF007399">
    <property type="entry name" value="PRK09928.1"/>
    <property type="match status" value="1"/>
</dbReference>
<evidence type="ECO:0000256" key="4">
    <source>
        <dbReference type="ARBA" id="ARBA00022475"/>
    </source>
</evidence>
<comment type="subcellular location">
    <subcellularLocation>
        <location evidence="1">Cell membrane</location>
        <topology evidence="1">Multi-pass membrane protein</topology>
    </subcellularLocation>
</comment>
<feature type="transmembrane region" description="Helical" evidence="8">
    <location>
        <begin position="355"/>
        <end position="372"/>
    </location>
</feature>
<evidence type="ECO:0000256" key="2">
    <source>
        <dbReference type="ARBA" id="ARBA00005658"/>
    </source>
</evidence>
<dbReference type="InterPro" id="IPR000060">
    <property type="entry name" value="BCCT_transptr"/>
</dbReference>
<dbReference type="Pfam" id="PF02028">
    <property type="entry name" value="BCCT"/>
    <property type="match status" value="1"/>
</dbReference>
<name>A0A418NFK8_9SPHN</name>